<accession>A0ABM7PYK9</accession>
<evidence type="ECO:0008006" key="4">
    <source>
        <dbReference type="Google" id="ProtNLM"/>
    </source>
</evidence>
<dbReference type="EMBL" id="AP024525">
    <property type="protein sequence ID" value="BCT77228.1"/>
    <property type="molecule type" value="Genomic_DNA"/>
</dbReference>
<feature type="transmembrane region" description="Helical" evidence="1">
    <location>
        <begin position="39"/>
        <end position="61"/>
    </location>
</feature>
<keyword evidence="3" id="KW-1185">Reference proteome</keyword>
<feature type="transmembrane region" description="Helical" evidence="1">
    <location>
        <begin position="12"/>
        <end position="33"/>
    </location>
</feature>
<evidence type="ECO:0000313" key="3">
    <source>
        <dbReference type="Proteomes" id="UP001319861"/>
    </source>
</evidence>
<protein>
    <recommendedName>
        <fullName evidence="4">DUF3188 domain-containing protein</fullName>
    </recommendedName>
</protein>
<gene>
    <name evidence="2" type="ORF">SCMU_30700</name>
</gene>
<evidence type="ECO:0000256" key="1">
    <source>
        <dbReference type="SAM" id="Phobius"/>
    </source>
</evidence>
<name>A0ABM7PYK9_SINCY</name>
<evidence type="ECO:0000313" key="2">
    <source>
        <dbReference type="EMBL" id="BCT77228.1"/>
    </source>
</evidence>
<organism evidence="2 3">
    <name type="scientific">Sinomonas cyclohexanicum</name>
    <name type="common">Corynebacterium cyclohexanicum</name>
    <dbReference type="NCBI Taxonomy" id="322009"/>
    <lineage>
        <taxon>Bacteria</taxon>
        <taxon>Bacillati</taxon>
        <taxon>Actinomycetota</taxon>
        <taxon>Actinomycetes</taxon>
        <taxon>Micrococcales</taxon>
        <taxon>Micrococcaceae</taxon>
        <taxon>Sinomonas</taxon>
    </lineage>
</organism>
<reference evidence="2 3" key="1">
    <citation type="journal article" date="2021" name="J. Biosci. Bioeng.">
        <title>Identification and characterization of a chc gene cluster responsible for the aromatization pathway of cyclohexanecarboxylate degradation in Sinomonas cyclohexanicum ATCC 51369.</title>
        <authorList>
            <person name="Yamamoto T."/>
            <person name="Hasegawa Y."/>
            <person name="Lau P.C.K."/>
            <person name="Iwaki H."/>
        </authorList>
    </citation>
    <scope>NUCLEOTIDE SEQUENCE [LARGE SCALE GENOMIC DNA]</scope>
    <source>
        <strain evidence="2 3">ATCC 51369</strain>
    </source>
</reference>
<keyword evidence="1" id="KW-1133">Transmembrane helix</keyword>
<sequence>MTNDFWEAASPLYKKTVLTGMAFLGVGIVLSIIGNFGHILWLTYASIAIIGIGLVVHLVGLGIRVRDAKRRAGR</sequence>
<dbReference type="Proteomes" id="UP001319861">
    <property type="component" value="Chromosome"/>
</dbReference>
<dbReference type="RefSeq" id="WP_229229951.1">
    <property type="nucleotide sequence ID" value="NZ_AP024525.1"/>
</dbReference>
<keyword evidence="1" id="KW-0472">Membrane</keyword>
<proteinExistence type="predicted"/>
<keyword evidence="1" id="KW-0812">Transmembrane</keyword>